<feature type="compositionally biased region" description="Basic and acidic residues" evidence="1">
    <location>
        <begin position="11"/>
        <end position="24"/>
    </location>
</feature>
<organism evidence="2">
    <name type="scientific">Arundo donax</name>
    <name type="common">Giant reed</name>
    <name type="synonym">Donax arundinaceus</name>
    <dbReference type="NCBI Taxonomy" id="35708"/>
    <lineage>
        <taxon>Eukaryota</taxon>
        <taxon>Viridiplantae</taxon>
        <taxon>Streptophyta</taxon>
        <taxon>Embryophyta</taxon>
        <taxon>Tracheophyta</taxon>
        <taxon>Spermatophyta</taxon>
        <taxon>Magnoliopsida</taxon>
        <taxon>Liliopsida</taxon>
        <taxon>Poales</taxon>
        <taxon>Poaceae</taxon>
        <taxon>PACMAD clade</taxon>
        <taxon>Arundinoideae</taxon>
        <taxon>Arundineae</taxon>
        <taxon>Arundo</taxon>
    </lineage>
</organism>
<dbReference type="AlphaFoldDB" id="A0A0A9BYK0"/>
<reference evidence="2" key="1">
    <citation type="submission" date="2014-09" db="EMBL/GenBank/DDBJ databases">
        <authorList>
            <person name="Magalhaes I.L.F."/>
            <person name="Oliveira U."/>
            <person name="Santos F.R."/>
            <person name="Vidigal T.H.D.A."/>
            <person name="Brescovit A.D."/>
            <person name="Santos A.J."/>
        </authorList>
    </citation>
    <scope>NUCLEOTIDE SEQUENCE</scope>
    <source>
        <tissue evidence="2">Shoot tissue taken approximately 20 cm above the soil surface</tissue>
    </source>
</reference>
<evidence type="ECO:0000313" key="2">
    <source>
        <dbReference type="EMBL" id="JAD68396.1"/>
    </source>
</evidence>
<name>A0A0A9BYK0_ARUDO</name>
<accession>A0A0A9BYK0</accession>
<sequence length="51" mass="5701">MRNSSSSPRPIRMERGRRTPEAVRSRRGQGIQGAQRGCRRGGGPRRVRGVL</sequence>
<protein>
    <submittedName>
        <fullName evidence="2">Uncharacterized protein</fullName>
    </submittedName>
</protein>
<feature type="compositionally biased region" description="Basic residues" evidence="1">
    <location>
        <begin position="37"/>
        <end position="51"/>
    </location>
</feature>
<evidence type="ECO:0000256" key="1">
    <source>
        <dbReference type="SAM" id="MobiDB-lite"/>
    </source>
</evidence>
<feature type="region of interest" description="Disordered" evidence="1">
    <location>
        <begin position="1"/>
        <end position="51"/>
    </location>
</feature>
<proteinExistence type="predicted"/>
<dbReference type="EMBL" id="GBRH01229499">
    <property type="protein sequence ID" value="JAD68396.1"/>
    <property type="molecule type" value="Transcribed_RNA"/>
</dbReference>
<reference evidence="2" key="2">
    <citation type="journal article" date="2015" name="Data Brief">
        <title>Shoot transcriptome of the giant reed, Arundo donax.</title>
        <authorList>
            <person name="Barrero R.A."/>
            <person name="Guerrero F.D."/>
            <person name="Moolhuijzen P."/>
            <person name="Goolsby J.A."/>
            <person name="Tidwell J."/>
            <person name="Bellgard S.E."/>
            <person name="Bellgard M.I."/>
        </authorList>
    </citation>
    <scope>NUCLEOTIDE SEQUENCE</scope>
    <source>
        <tissue evidence="2">Shoot tissue taken approximately 20 cm above the soil surface</tissue>
    </source>
</reference>